<sequence>MNSKSDKPSNNDATSGSGNSMSPNQGSALSQQSGENQRSQHSAYLGQDFASMNKQQEEQNQKLKMQKSPSKEKNSNNNAAAPPRTASKEVERRPAEPSHSGEAMQDERNGMPIAWRIGLGVAVIVGIVIAARYCCKSKTPNTTPAK</sequence>
<proteinExistence type="predicted"/>
<evidence type="ECO:0000313" key="3">
    <source>
        <dbReference type="EMBL" id="PAV87332.1"/>
    </source>
</evidence>
<evidence type="ECO:0000256" key="2">
    <source>
        <dbReference type="SAM" id="Phobius"/>
    </source>
</evidence>
<feature type="transmembrane region" description="Helical" evidence="2">
    <location>
        <begin position="113"/>
        <end position="133"/>
    </location>
</feature>
<name>A0A2A2LM96_9BILA</name>
<feature type="compositionally biased region" description="Polar residues" evidence="1">
    <location>
        <begin position="10"/>
        <end position="42"/>
    </location>
</feature>
<feature type="region of interest" description="Disordered" evidence="1">
    <location>
        <begin position="1"/>
        <end position="108"/>
    </location>
</feature>
<reference evidence="3 4" key="1">
    <citation type="journal article" date="2017" name="Curr. Biol.">
        <title>Genome architecture and evolution of a unichromosomal asexual nematode.</title>
        <authorList>
            <person name="Fradin H."/>
            <person name="Zegar C."/>
            <person name="Gutwein M."/>
            <person name="Lucas J."/>
            <person name="Kovtun M."/>
            <person name="Corcoran D."/>
            <person name="Baugh L.R."/>
            <person name="Kiontke K."/>
            <person name="Gunsalus K."/>
            <person name="Fitch D.H."/>
            <person name="Piano F."/>
        </authorList>
    </citation>
    <scope>NUCLEOTIDE SEQUENCE [LARGE SCALE GENOMIC DNA]</scope>
    <source>
        <strain evidence="3">PF1309</strain>
    </source>
</reference>
<protein>
    <submittedName>
        <fullName evidence="3">Uncharacterized protein</fullName>
    </submittedName>
</protein>
<gene>
    <name evidence="3" type="ORF">WR25_12042</name>
</gene>
<keyword evidence="2" id="KW-0472">Membrane</keyword>
<dbReference type="EMBL" id="LIAE01006579">
    <property type="protein sequence ID" value="PAV87332.1"/>
    <property type="molecule type" value="Genomic_DNA"/>
</dbReference>
<keyword evidence="2" id="KW-0812">Transmembrane</keyword>
<dbReference type="AlphaFoldDB" id="A0A2A2LM96"/>
<dbReference type="Proteomes" id="UP000218231">
    <property type="component" value="Unassembled WGS sequence"/>
</dbReference>
<comment type="caution">
    <text evidence="3">The sequence shown here is derived from an EMBL/GenBank/DDBJ whole genome shotgun (WGS) entry which is preliminary data.</text>
</comment>
<evidence type="ECO:0000313" key="4">
    <source>
        <dbReference type="Proteomes" id="UP000218231"/>
    </source>
</evidence>
<accession>A0A2A2LM96</accession>
<evidence type="ECO:0000256" key="1">
    <source>
        <dbReference type="SAM" id="MobiDB-lite"/>
    </source>
</evidence>
<keyword evidence="2" id="KW-1133">Transmembrane helix</keyword>
<feature type="compositionally biased region" description="Basic and acidic residues" evidence="1">
    <location>
        <begin position="86"/>
        <end position="96"/>
    </location>
</feature>
<organism evidence="3 4">
    <name type="scientific">Diploscapter pachys</name>
    <dbReference type="NCBI Taxonomy" id="2018661"/>
    <lineage>
        <taxon>Eukaryota</taxon>
        <taxon>Metazoa</taxon>
        <taxon>Ecdysozoa</taxon>
        <taxon>Nematoda</taxon>
        <taxon>Chromadorea</taxon>
        <taxon>Rhabditida</taxon>
        <taxon>Rhabditina</taxon>
        <taxon>Rhabditomorpha</taxon>
        <taxon>Rhabditoidea</taxon>
        <taxon>Rhabditidae</taxon>
        <taxon>Diploscapter</taxon>
    </lineage>
</organism>
<keyword evidence="4" id="KW-1185">Reference proteome</keyword>